<evidence type="ECO:0000313" key="2">
    <source>
        <dbReference type="Proteomes" id="UP001596274"/>
    </source>
</evidence>
<reference evidence="1 2" key="1">
    <citation type="journal article" date="2019" name="Int. J. Syst. Evol. Microbiol.">
        <title>The Global Catalogue of Microorganisms (GCM) 10K type strain sequencing project: providing services to taxonomists for standard genome sequencing and annotation.</title>
        <authorList>
            <consortium name="The Broad Institute Genomics Platform"/>
            <consortium name="The Broad Institute Genome Sequencing Center for Infectious Disease"/>
            <person name="Wu L."/>
            <person name="Ma J."/>
        </authorList>
    </citation>
    <scope>NUCLEOTIDE SEQUENCE [LARGE SCALE GENOMIC DNA]</scope>
    <source>
        <strain evidence="1 2">PJ61</strain>
    </source>
</reference>
<evidence type="ECO:0000313" key="1">
    <source>
        <dbReference type="EMBL" id="MFC6770014.1"/>
    </source>
</evidence>
<accession>A0ABD5SY64</accession>
<sequence>MVETGGTPPPLAFENLIESSLSAFGVEIAGDMEATEVDSGYEVTVPIDGRLTLADVTEHQGRLLAFKENREIMLCGFEDDRVIVSAKPVANP</sequence>
<proteinExistence type="predicted"/>
<organism evidence="1 2">
    <name type="scientific">Halorubrum pallidum</name>
    <dbReference type="NCBI Taxonomy" id="1526114"/>
    <lineage>
        <taxon>Archaea</taxon>
        <taxon>Methanobacteriati</taxon>
        <taxon>Methanobacteriota</taxon>
        <taxon>Stenosarchaea group</taxon>
        <taxon>Halobacteria</taxon>
        <taxon>Halobacteriales</taxon>
        <taxon>Haloferacaceae</taxon>
        <taxon>Halorubrum</taxon>
    </lineage>
</organism>
<name>A0ABD5SY64_9EURY</name>
<comment type="caution">
    <text evidence="1">The sequence shown here is derived from an EMBL/GenBank/DDBJ whole genome shotgun (WGS) entry which is preliminary data.</text>
</comment>
<gene>
    <name evidence="1" type="ORF">ACFQDD_00490</name>
</gene>
<evidence type="ECO:0008006" key="3">
    <source>
        <dbReference type="Google" id="ProtNLM"/>
    </source>
</evidence>
<protein>
    <recommendedName>
        <fullName evidence="3">Halobacterial output domain-containing protein</fullName>
    </recommendedName>
</protein>
<dbReference type="EMBL" id="JBHSWT010000009">
    <property type="protein sequence ID" value="MFC6770014.1"/>
    <property type="molecule type" value="Genomic_DNA"/>
</dbReference>
<dbReference type="AlphaFoldDB" id="A0ABD5SY64"/>
<dbReference type="Proteomes" id="UP001596274">
    <property type="component" value="Unassembled WGS sequence"/>
</dbReference>
<keyword evidence="2" id="KW-1185">Reference proteome</keyword>